<dbReference type="STRING" id="571932.SAMN05421743_10717"/>
<proteinExistence type="predicted"/>
<keyword evidence="2" id="KW-1185">Reference proteome</keyword>
<name>A0A1H4D6V2_9BACI</name>
<gene>
    <name evidence="1" type="ORF">SAMN05421743_10717</name>
</gene>
<organism evidence="1 2">
    <name type="scientific">Thalassobacillus cyri</name>
    <dbReference type="NCBI Taxonomy" id="571932"/>
    <lineage>
        <taxon>Bacteria</taxon>
        <taxon>Bacillati</taxon>
        <taxon>Bacillota</taxon>
        <taxon>Bacilli</taxon>
        <taxon>Bacillales</taxon>
        <taxon>Bacillaceae</taxon>
        <taxon>Thalassobacillus</taxon>
    </lineage>
</organism>
<dbReference type="EMBL" id="FNQR01000007">
    <property type="protein sequence ID" value="SEA68347.1"/>
    <property type="molecule type" value="Genomic_DNA"/>
</dbReference>
<evidence type="ECO:0000313" key="2">
    <source>
        <dbReference type="Proteomes" id="UP000198584"/>
    </source>
</evidence>
<reference evidence="1 2" key="1">
    <citation type="submission" date="2016-10" db="EMBL/GenBank/DDBJ databases">
        <authorList>
            <person name="de Groot N.N."/>
        </authorList>
    </citation>
    <scope>NUCLEOTIDE SEQUENCE [LARGE SCALE GENOMIC DNA]</scope>
    <source>
        <strain evidence="1 2">CCM7597</strain>
    </source>
</reference>
<dbReference type="Proteomes" id="UP000198584">
    <property type="component" value="Unassembled WGS sequence"/>
</dbReference>
<protein>
    <submittedName>
        <fullName evidence="1">Uncharacterized protein</fullName>
    </submittedName>
</protein>
<dbReference type="OrthoDB" id="893450at2"/>
<dbReference type="RefSeq" id="WP_093044809.1">
    <property type="nucleotide sequence ID" value="NZ_FNQR01000007.1"/>
</dbReference>
<dbReference type="AlphaFoldDB" id="A0A1H4D6V2"/>
<accession>A0A1H4D6V2</accession>
<sequence length="206" mass="24774">MKYRTAADIKDLLLDDQETIINNIDPEKIDVYHFLHDRFKKTDVTKDLVFQFNFRYFYKLDNPSLTQEFQDRFFEIMENQRHEKRPNIVRVVTDLYEVKNHKGNPTMQFPLATAMLHTLNGYFPTYDSDVAKAFDFSSTYHLNTFYKKMKRYINQYRHTFDTYSALLDEESLQVMFDHFDKRFPKSGLSKVKKLDMLVSELGRRLS</sequence>
<evidence type="ECO:0000313" key="1">
    <source>
        <dbReference type="EMBL" id="SEA68347.1"/>
    </source>
</evidence>